<gene>
    <name evidence="2" type="ORF">GCM10007160_27420</name>
</gene>
<organism evidence="2 3">
    <name type="scientific">Litchfieldella qijiaojingensis</name>
    <dbReference type="NCBI Taxonomy" id="980347"/>
    <lineage>
        <taxon>Bacteria</taxon>
        <taxon>Pseudomonadati</taxon>
        <taxon>Pseudomonadota</taxon>
        <taxon>Gammaproteobacteria</taxon>
        <taxon>Oceanospirillales</taxon>
        <taxon>Halomonadaceae</taxon>
        <taxon>Litchfieldella</taxon>
    </lineage>
</organism>
<dbReference type="EMBL" id="BMXS01000014">
    <property type="protein sequence ID" value="GGX98407.1"/>
    <property type="molecule type" value="Genomic_DNA"/>
</dbReference>
<evidence type="ECO:0000313" key="2">
    <source>
        <dbReference type="EMBL" id="GGX98407.1"/>
    </source>
</evidence>
<feature type="chain" id="PRO_5046929750" evidence="1">
    <location>
        <begin position="31"/>
        <end position="157"/>
    </location>
</feature>
<comment type="caution">
    <text evidence="2">The sequence shown here is derived from an EMBL/GenBank/DDBJ whole genome shotgun (WGS) entry which is preliminary data.</text>
</comment>
<keyword evidence="1" id="KW-0732">Signal</keyword>
<sequence>MNTLRTYPGNGRAFRLPLFLALLFASGAIAVADGGADLTFQGDASFNGPHGDQAIQVALVNTDTGEVVARESGTVSGADDPAFSFTFADALKADTAYEVHYWIDSNFGGGSAGSCDPSNNDHQWRVALDMASEAVTHTESHDPSRLGDVCDTFAGAM</sequence>
<feature type="signal peptide" evidence="1">
    <location>
        <begin position="1"/>
        <end position="30"/>
    </location>
</feature>
<keyword evidence="3" id="KW-1185">Reference proteome</keyword>
<accession>A0ABQ2YXD9</accession>
<protein>
    <submittedName>
        <fullName evidence="2">Uncharacterized protein</fullName>
    </submittedName>
</protein>
<dbReference type="Proteomes" id="UP000653056">
    <property type="component" value="Unassembled WGS sequence"/>
</dbReference>
<proteinExistence type="predicted"/>
<name>A0ABQ2YXD9_9GAMM</name>
<reference evidence="3" key="1">
    <citation type="journal article" date="2019" name="Int. J. Syst. Evol. Microbiol.">
        <title>The Global Catalogue of Microorganisms (GCM) 10K type strain sequencing project: providing services to taxonomists for standard genome sequencing and annotation.</title>
        <authorList>
            <consortium name="The Broad Institute Genomics Platform"/>
            <consortium name="The Broad Institute Genome Sequencing Center for Infectious Disease"/>
            <person name="Wu L."/>
            <person name="Ma J."/>
        </authorList>
    </citation>
    <scope>NUCLEOTIDE SEQUENCE [LARGE SCALE GENOMIC DNA]</scope>
    <source>
        <strain evidence="3">KCTC 22228</strain>
    </source>
</reference>
<evidence type="ECO:0000313" key="3">
    <source>
        <dbReference type="Proteomes" id="UP000653056"/>
    </source>
</evidence>
<dbReference type="RefSeq" id="WP_229803576.1">
    <property type="nucleotide sequence ID" value="NZ_BMXS01000014.1"/>
</dbReference>
<evidence type="ECO:0000256" key="1">
    <source>
        <dbReference type="SAM" id="SignalP"/>
    </source>
</evidence>